<evidence type="ECO:0000313" key="1">
    <source>
        <dbReference type="EMBL" id="KAJ8719754.1"/>
    </source>
</evidence>
<keyword evidence="2" id="KW-1185">Reference proteome</keyword>
<dbReference type="EMBL" id="CM056779">
    <property type="protein sequence ID" value="KAJ8719754.1"/>
    <property type="molecule type" value="Genomic_DNA"/>
</dbReference>
<reference evidence="1" key="1">
    <citation type="submission" date="2023-03" db="EMBL/GenBank/DDBJ databases">
        <title>Chromosome-level genomes of two armyworms, Mythimna separata and Mythimna loreyi, provide insights into the biosynthesis and reception of sex pheromones.</title>
        <authorList>
            <person name="Zhao H."/>
        </authorList>
    </citation>
    <scope>NUCLEOTIDE SEQUENCE</scope>
    <source>
        <strain evidence="1">BeijingLab</strain>
    </source>
</reference>
<dbReference type="Proteomes" id="UP001231649">
    <property type="component" value="Chromosome 3"/>
</dbReference>
<accession>A0ACC2QQZ8</accession>
<gene>
    <name evidence="1" type="ORF">PYW08_011929</name>
</gene>
<name>A0ACC2QQZ8_9NEOP</name>
<proteinExistence type="predicted"/>
<evidence type="ECO:0000313" key="2">
    <source>
        <dbReference type="Proteomes" id="UP001231649"/>
    </source>
</evidence>
<sequence length="102" mass="11094">MIMNSLRRTTLRALTRFYSEGAGGSQSTPPPPAQASQKIPDVPGLSSNVIQPAAQPVGPGVDPKKTGAYKVPEYFQYDNMSFFEAEIEMSSFRCPQPSALKK</sequence>
<organism evidence="1 2">
    <name type="scientific">Mythimna loreyi</name>
    <dbReference type="NCBI Taxonomy" id="667449"/>
    <lineage>
        <taxon>Eukaryota</taxon>
        <taxon>Metazoa</taxon>
        <taxon>Ecdysozoa</taxon>
        <taxon>Arthropoda</taxon>
        <taxon>Hexapoda</taxon>
        <taxon>Insecta</taxon>
        <taxon>Pterygota</taxon>
        <taxon>Neoptera</taxon>
        <taxon>Endopterygota</taxon>
        <taxon>Lepidoptera</taxon>
        <taxon>Glossata</taxon>
        <taxon>Ditrysia</taxon>
        <taxon>Noctuoidea</taxon>
        <taxon>Noctuidae</taxon>
        <taxon>Noctuinae</taxon>
        <taxon>Hadenini</taxon>
        <taxon>Mythimna</taxon>
    </lineage>
</organism>
<protein>
    <submittedName>
        <fullName evidence="1">Uncharacterized protein</fullName>
    </submittedName>
</protein>
<comment type="caution">
    <text evidence="1">The sequence shown here is derived from an EMBL/GenBank/DDBJ whole genome shotgun (WGS) entry which is preliminary data.</text>
</comment>